<name>I7LUR9_TETTS</name>
<proteinExistence type="predicted"/>
<dbReference type="Gene3D" id="3.30.450.20">
    <property type="entry name" value="PAS domain"/>
    <property type="match status" value="1"/>
</dbReference>
<feature type="region of interest" description="Disordered" evidence="1">
    <location>
        <begin position="673"/>
        <end position="697"/>
    </location>
</feature>
<organism evidence="3 4">
    <name type="scientific">Tetrahymena thermophila (strain SB210)</name>
    <dbReference type="NCBI Taxonomy" id="312017"/>
    <lineage>
        <taxon>Eukaryota</taxon>
        <taxon>Sar</taxon>
        <taxon>Alveolata</taxon>
        <taxon>Ciliophora</taxon>
        <taxon>Intramacronucleata</taxon>
        <taxon>Oligohymenophorea</taxon>
        <taxon>Hymenostomatida</taxon>
        <taxon>Tetrahymenina</taxon>
        <taxon>Tetrahymenidae</taxon>
        <taxon>Tetrahymena</taxon>
    </lineage>
</organism>
<dbReference type="Proteomes" id="UP000009168">
    <property type="component" value="Unassembled WGS sequence"/>
</dbReference>
<keyword evidence="2" id="KW-0472">Membrane</keyword>
<accession>I7LUR9</accession>
<evidence type="ECO:0000313" key="4">
    <source>
        <dbReference type="Proteomes" id="UP000009168"/>
    </source>
</evidence>
<feature type="region of interest" description="Disordered" evidence="1">
    <location>
        <begin position="781"/>
        <end position="811"/>
    </location>
</feature>
<dbReference type="KEGG" id="tet:TTHERM_00275790"/>
<feature type="transmembrane region" description="Helical" evidence="2">
    <location>
        <begin position="436"/>
        <end position="459"/>
    </location>
</feature>
<feature type="compositionally biased region" description="Polar residues" evidence="1">
    <location>
        <begin position="683"/>
        <end position="697"/>
    </location>
</feature>
<keyword evidence="2" id="KW-1133">Transmembrane helix</keyword>
<keyword evidence="2 3" id="KW-0812">Transmembrane</keyword>
<evidence type="ECO:0000256" key="1">
    <source>
        <dbReference type="SAM" id="MobiDB-lite"/>
    </source>
</evidence>
<dbReference type="EMBL" id="GG662703">
    <property type="protein sequence ID" value="EAR95775.2"/>
    <property type="molecule type" value="Genomic_DNA"/>
</dbReference>
<dbReference type="RefSeq" id="XP_001016020.2">
    <property type="nucleotide sequence ID" value="XM_001016020.3"/>
</dbReference>
<feature type="transmembrane region" description="Helical" evidence="2">
    <location>
        <begin position="7"/>
        <end position="29"/>
    </location>
</feature>
<evidence type="ECO:0000256" key="2">
    <source>
        <dbReference type="SAM" id="Phobius"/>
    </source>
</evidence>
<gene>
    <name evidence="3" type="ORF">TTHERM_00275790</name>
</gene>
<dbReference type="InParanoid" id="I7LUR9"/>
<evidence type="ECO:0000313" key="3">
    <source>
        <dbReference type="EMBL" id="EAR95775.2"/>
    </source>
</evidence>
<keyword evidence="4" id="KW-1185">Reference proteome</keyword>
<dbReference type="InterPro" id="IPR011990">
    <property type="entry name" value="TPR-like_helical_dom_sf"/>
</dbReference>
<dbReference type="SUPFAM" id="SSF48452">
    <property type="entry name" value="TPR-like"/>
    <property type="match status" value="1"/>
</dbReference>
<dbReference type="GeneID" id="7822679"/>
<reference evidence="4" key="1">
    <citation type="journal article" date="2006" name="PLoS Biol.">
        <title>Macronuclear genome sequence of the ciliate Tetrahymena thermophila, a model eukaryote.</title>
        <authorList>
            <person name="Eisen J.A."/>
            <person name="Coyne R.S."/>
            <person name="Wu M."/>
            <person name="Wu D."/>
            <person name="Thiagarajan M."/>
            <person name="Wortman J.R."/>
            <person name="Badger J.H."/>
            <person name="Ren Q."/>
            <person name="Amedeo P."/>
            <person name="Jones K.M."/>
            <person name="Tallon L.J."/>
            <person name="Delcher A.L."/>
            <person name="Salzberg S.L."/>
            <person name="Silva J.C."/>
            <person name="Haas B.J."/>
            <person name="Majoros W.H."/>
            <person name="Farzad M."/>
            <person name="Carlton J.M."/>
            <person name="Smith R.K. Jr."/>
            <person name="Garg J."/>
            <person name="Pearlman R.E."/>
            <person name="Karrer K.M."/>
            <person name="Sun L."/>
            <person name="Manning G."/>
            <person name="Elde N.C."/>
            <person name="Turkewitz A.P."/>
            <person name="Asai D.J."/>
            <person name="Wilkes D.E."/>
            <person name="Wang Y."/>
            <person name="Cai H."/>
            <person name="Collins K."/>
            <person name="Stewart B.A."/>
            <person name="Lee S.R."/>
            <person name="Wilamowska K."/>
            <person name="Weinberg Z."/>
            <person name="Ruzzo W.L."/>
            <person name="Wloga D."/>
            <person name="Gaertig J."/>
            <person name="Frankel J."/>
            <person name="Tsao C.-C."/>
            <person name="Gorovsky M.A."/>
            <person name="Keeling P.J."/>
            <person name="Waller R.F."/>
            <person name="Patron N.J."/>
            <person name="Cherry J.M."/>
            <person name="Stover N.A."/>
            <person name="Krieger C.J."/>
            <person name="del Toro C."/>
            <person name="Ryder H.F."/>
            <person name="Williamson S.C."/>
            <person name="Barbeau R.A."/>
            <person name="Hamilton E.P."/>
            <person name="Orias E."/>
        </authorList>
    </citation>
    <scope>NUCLEOTIDE SEQUENCE [LARGE SCALE GENOMIC DNA]</scope>
    <source>
        <strain evidence="4">SB210</strain>
    </source>
</reference>
<sequence length="1739" mass="205037">MGIVFQFICSISIPITTGSLFLIVVYNFLFQRAIVEWQQISQSQILNIEKQRLHNYAYLDKVITEIQYQGLSSDVTSLYSMFSKINQGKVRINKNYKKQMECHVGLFEKNQCSNPLVYQKFNQNPNYLNLWYHRYITKFEDLSQEEQKRQIENDIFSFYTKAIVYSSRKQLLHVTFAYNGYDTSQMVSFPAQKFNLQNIPQLPNCTDTGLYTYDPRCRLWYEDSLQNNGQIFTIPYKFAFTGVIGMTIAQRFNNNVTNQFLSVLGLDYDLQNLIENIFKPQDLYTNSSLFQGYTIFFHPLNNTIFFHKDWNNLDSMSVTWEDLEYGIHLSTSSQLYRQKQDFIKQLEDLKEYSQQNINNQYDSTNSNQDPYFFQFSKANQNYIAIVYPVIVRQLVSPFSLQKQSSIVMYVGRVQNDISDLLQSSSWEKRITYLCNFLQPFLILVIIFGCIMHYAAVLVFRIEVPIKLLKTFINQRVDKYENVKKVPNKSNFDQSECYNCPTNKPADRKKKQIDKMNNNKYNYDKNNLMNTSIIPLKGRKSSLESGNQQSERFIKQVALRKNTSLMITCDRNSESLNQLEKYENDKAYQSQLVTSNQIPQQNQIFTTQIQSQNSSPQHTLNQKVKQQHINRYLIQLNSNKLLRKSSDSQIQKYNQQHIFSHLCLKTKQYSHGQQCEEQDEQSEVDSTINQQQQNGNDLITNKEEKSERKDLPSQQNNQAFQNSIFESNHPINIIPYQQTPRLENDRDEEFLELNKQAARTNRSNLKKLSLYYKESQQQAAIPQTQVNQINESDQQKKNSPAKNSTFSFKSNDQITLQTNQQPILIDDNKIASITPLTPKDFPDNQISKKQSDSIHFSEKTAQKFEDAILRTEIEKQVSNYLITDIEQQCYNQVPENNINFHSNGVRKEVVESIKFESKQIKGINFLQRTQQFLKQQLAQIKESAKQFKASITPRQQQGKDIESNNNIKIQLKTIQTLDSSAQRKKEAVLNEDLTPIYKQSSQQQQQYEVTLLQNEFDVEEFMQQQNQEFDTVVNLEDIQTYSHEIEVIVNTFKHLFGVIHYMEEGYEREDFASSLFSLNQAVTIFKYINNISAVGMAYFDIGNLYFGQEKFEEAIERYSISLSCGFQQFEVTSISHFNEVLQSGQLCFDYYSLQQFFNRLYFISLSFKELALSFHDDIQLIGRDARSNYLLRQAVLHFKTCLRVGTYLKKHQQDSFKLLEIIIFIHIYLSEIFVYLNEDILSECTLKEATRNFEQLILKNRQKNLLPKGCNSPSQKRKLSILRTNNPKQDQQIIEETYIIRTAFYYIRGVIQIKKGLIKDGCNSLTNYLEKSQTQQYQKKSLYFLKSIFKKENLPTYFIEKRIEKIVPISYDIYVLIDIQELSYSSSYHQSLQLKILQRFKQTFVKTDDKVCIILYNQEFQVLQPLMIFQNNKHWEICFENIKQALKIQREKSVSIYFQNSFEDQSPILIRNHNVNGLNSPLGLVQENQSQSDHQQSQYTEWESSIFKSLKEMSLQEIAVPFDVSQVKRKSILFSFYFSQHSPISNESKFIQNFTTLLDTFHKQPTVINFFSSIKQDTPSQMTVSQKIVRNHQESSNSMLIQNQFNTQGSFQDHMHLTKINRQPRISINKNHLMNNAQQKHSFLNTPSTLQGQNFRNRETTYDLFEQQQLQISPKQDNKDMFRRQETMPLISNTKIMYEIPKTKIKKFHIFTKEQDLFTYLFYKRTEIQNFYILQRRFFK</sequence>
<protein>
    <submittedName>
        <fullName evidence="3">Transmembrane protein, putative</fullName>
    </submittedName>
</protein>